<accession>A0A177LVP3</accession>
<name>A0A177LVP3_METMH</name>
<dbReference type="AlphaFoldDB" id="A0A177LVP3"/>
<evidence type="ECO:0000313" key="2">
    <source>
        <dbReference type="Proteomes" id="UP000077763"/>
    </source>
</evidence>
<reference evidence="1 2" key="1">
    <citation type="submission" date="2016-03" db="EMBL/GenBank/DDBJ databases">
        <authorList>
            <person name="Ploux O."/>
        </authorList>
    </citation>
    <scope>NUCLEOTIDE SEQUENCE [LARGE SCALE GENOMIC DNA]</scope>
    <source>
        <strain evidence="1 2">R-45371</strain>
    </source>
</reference>
<proteinExistence type="predicted"/>
<evidence type="ECO:0000313" key="1">
    <source>
        <dbReference type="EMBL" id="OAH97333.1"/>
    </source>
</evidence>
<organism evidence="1 2">
    <name type="scientific">Methylomonas methanica</name>
    <dbReference type="NCBI Taxonomy" id="421"/>
    <lineage>
        <taxon>Bacteria</taxon>
        <taxon>Pseudomonadati</taxon>
        <taxon>Pseudomonadota</taxon>
        <taxon>Gammaproteobacteria</taxon>
        <taxon>Methylococcales</taxon>
        <taxon>Methylococcaceae</taxon>
        <taxon>Methylomonas</taxon>
    </lineage>
</organism>
<sequence>MDVAMDFEITMRLLFGEKAHHIADQHGSTKGRRAWLTKAIEMLTREVDTLDTTARHKQMLMCELEAIAALVKRESEPSWDIVYRFLRLASRLLGFDYIRGARCHTPTYWQTPAQNLNSVVFEGGDIMQDYYDKKNAIAVRRSVVQDLKSQGLNDYKIALVLNITEYQVKKLRAATSTHEGDDSAL</sequence>
<dbReference type="Proteomes" id="UP000077763">
    <property type="component" value="Unassembled WGS sequence"/>
</dbReference>
<comment type="caution">
    <text evidence="1">The sequence shown here is derived from an EMBL/GenBank/DDBJ whole genome shotgun (WGS) entry which is preliminary data.</text>
</comment>
<dbReference type="EMBL" id="LUUH01000102">
    <property type="protein sequence ID" value="OAH97333.1"/>
    <property type="molecule type" value="Genomic_DNA"/>
</dbReference>
<protein>
    <submittedName>
        <fullName evidence="1">Uncharacterized protein</fullName>
    </submittedName>
</protein>
<gene>
    <name evidence="1" type="ORF">A1353_23185</name>
</gene>
<dbReference type="RefSeq" id="WP_064038669.1">
    <property type="nucleotide sequence ID" value="NZ_LUUH01000102.1"/>
</dbReference>